<sequence>MNISGNITDGVISGGATGNGSGVVISGNSTLTNTTVYSQDAIRQHAQSTQAALAELRAEGSQVTETSGYRPETRTLTISVCDEENNCSRNTVLSSAEADVQPPYSHTDVVATPMTPGSEKNVNP</sequence>
<reference evidence="2 3" key="1">
    <citation type="submission" date="2018-06" db="EMBL/GenBank/DDBJ databases">
        <authorList>
            <consortium name="Pathogen Informatics"/>
            <person name="Doyle S."/>
        </authorList>
    </citation>
    <scope>NUCLEOTIDE SEQUENCE [LARGE SCALE GENOMIC DNA]</scope>
    <source>
        <strain evidence="2 3">VREC0535</strain>
    </source>
</reference>
<evidence type="ECO:0000313" key="3">
    <source>
        <dbReference type="Proteomes" id="UP000250671"/>
    </source>
</evidence>
<evidence type="ECO:0000313" key="2">
    <source>
        <dbReference type="EMBL" id="SQP91248.1"/>
    </source>
</evidence>
<name>A0A2Y8K123_ECOLX</name>
<organism evidence="2 3">
    <name type="scientific">Escherichia coli</name>
    <dbReference type="NCBI Taxonomy" id="562"/>
    <lineage>
        <taxon>Bacteria</taxon>
        <taxon>Pseudomonadati</taxon>
        <taxon>Pseudomonadota</taxon>
        <taxon>Gammaproteobacteria</taxon>
        <taxon>Enterobacterales</taxon>
        <taxon>Enterobacteriaceae</taxon>
        <taxon>Escherichia</taxon>
    </lineage>
</organism>
<proteinExistence type="predicted"/>
<dbReference type="Proteomes" id="UP000250671">
    <property type="component" value="Unassembled WGS sequence"/>
</dbReference>
<gene>
    <name evidence="2" type="ORF">SAMEA3752557_05590</name>
</gene>
<feature type="region of interest" description="Disordered" evidence="1">
    <location>
        <begin position="94"/>
        <end position="124"/>
    </location>
</feature>
<dbReference type="EMBL" id="UCZA01000082">
    <property type="protein sequence ID" value="SQP91248.1"/>
    <property type="molecule type" value="Genomic_DNA"/>
</dbReference>
<protein>
    <submittedName>
        <fullName evidence="2">Uncharacterized protein</fullName>
    </submittedName>
</protein>
<dbReference type="AlphaFoldDB" id="A0A2Y8K123"/>
<evidence type="ECO:0000256" key="1">
    <source>
        <dbReference type="SAM" id="MobiDB-lite"/>
    </source>
</evidence>
<accession>A0A2Y8K123</accession>